<accession>T1K7G8</accession>
<evidence type="ECO:0000313" key="1">
    <source>
        <dbReference type="EnsemblMetazoa" id="tetur06g04200.1"/>
    </source>
</evidence>
<dbReference type="EMBL" id="CAEY01001805">
    <property type="status" value="NOT_ANNOTATED_CDS"/>
    <property type="molecule type" value="Genomic_DNA"/>
</dbReference>
<keyword evidence="2" id="KW-1185">Reference proteome</keyword>
<dbReference type="Proteomes" id="UP000015104">
    <property type="component" value="Unassembled WGS sequence"/>
</dbReference>
<evidence type="ECO:0000313" key="2">
    <source>
        <dbReference type="Proteomes" id="UP000015104"/>
    </source>
</evidence>
<proteinExistence type="predicted"/>
<dbReference type="HOGENOM" id="CLU_3417498_0_0_1"/>
<name>T1K7G8_TETUR</name>
<reference evidence="1" key="2">
    <citation type="submission" date="2015-06" db="UniProtKB">
        <authorList>
            <consortium name="EnsemblMetazoa"/>
        </authorList>
    </citation>
    <scope>IDENTIFICATION</scope>
</reference>
<organism evidence="1 2">
    <name type="scientific">Tetranychus urticae</name>
    <name type="common">Two-spotted spider mite</name>
    <dbReference type="NCBI Taxonomy" id="32264"/>
    <lineage>
        <taxon>Eukaryota</taxon>
        <taxon>Metazoa</taxon>
        <taxon>Ecdysozoa</taxon>
        <taxon>Arthropoda</taxon>
        <taxon>Chelicerata</taxon>
        <taxon>Arachnida</taxon>
        <taxon>Acari</taxon>
        <taxon>Acariformes</taxon>
        <taxon>Trombidiformes</taxon>
        <taxon>Prostigmata</taxon>
        <taxon>Eleutherengona</taxon>
        <taxon>Raphignathae</taxon>
        <taxon>Tetranychoidea</taxon>
        <taxon>Tetranychidae</taxon>
        <taxon>Tetranychus</taxon>
    </lineage>
</organism>
<dbReference type="EnsemblMetazoa" id="tetur06g04200.1">
    <property type="protein sequence ID" value="tetur06g04200.1"/>
    <property type="gene ID" value="tetur06g04200"/>
</dbReference>
<reference evidence="2" key="1">
    <citation type="submission" date="2011-08" db="EMBL/GenBank/DDBJ databases">
        <authorList>
            <person name="Rombauts S."/>
        </authorList>
    </citation>
    <scope>NUCLEOTIDE SEQUENCE</scope>
    <source>
        <strain evidence="2">London</strain>
    </source>
</reference>
<dbReference type="AlphaFoldDB" id="T1K7G8"/>
<sequence>MVISSDLCHQIVKSIKFGLISSEMEP</sequence>
<protein>
    <submittedName>
        <fullName evidence="1">Uncharacterized protein</fullName>
    </submittedName>
</protein>